<feature type="region of interest" description="Disordered" evidence="1">
    <location>
        <begin position="1"/>
        <end position="22"/>
    </location>
</feature>
<gene>
    <name evidence="2" type="ORF">UFOPK3164_01296</name>
    <name evidence="3" type="ORF">UFOPK3427_01150</name>
</gene>
<dbReference type="InterPro" id="IPR021276">
    <property type="entry name" value="DUF2855"/>
</dbReference>
<dbReference type="EMBL" id="CAFABE010000068">
    <property type="protein sequence ID" value="CAB4832038.1"/>
    <property type="molecule type" value="Genomic_DNA"/>
</dbReference>
<dbReference type="AlphaFoldDB" id="A0A6J7AHT4"/>
<name>A0A6J7AHT4_9ZZZZ</name>
<organism evidence="2">
    <name type="scientific">freshwater metagenome</name>
    <dbReference type="NCBI Taxonomy" id="449393"/>
    <lineage>
        <taxon>unclassified sequences</taxon>
        <taxon>metagenomes</taxon>
        <taxon>ecological metagenomes</taxon>
    </lineage>
</organism>
<evidence type="ECO:0000256" key="1">
    <source>
        <dbReference type="SAM" id="MobiDB-lite"/>
    </source>
</evidence>
<sequence length="361" mass="40460">MNIEVSKKNIKETRTRNEDVPSLSPGQIRVAIESFGLTSNNITYAVMGDLMNYWQFFPVPEPDTALWGQVPIWGFAHVSESTVEELEVGTKIFGYFPMAESFVMTPGRLDETGFSDAALHRSKLPTVYNRYAYTTKDPLYSEAGEGTLMLLRPLFITSFVVDDFIVDNNFFGARTMLISSASAKTAIAAAFLLAERDDIKVVGLTSEGNLDFVNGLSCYDEVLTYDHIEELKGEDVVYIDVAGRRDVTHKIHHHYGDHLKYSMIVGDTHWDNEEFLPGSIPGPRPTLLFAPVQIAKRRTDWGRDAFEEKVADAWHRFLGWTNAWLKVESVAGADEITATYGDLLDGRIDPSVGHVCRFLDA</sequence>
<accession>A0A6J7AHT4</accession>
<feature type="compositionally biased region" description="Basic and acidic residues" evidence="1">
    <location>
        <begin position="1"/>
        <end position="19"/>
    </location>
</feature>
<protein>
    <submittedName>
        <fullName evidence="2">Unannotated protein</fullName>
    </submittedName>
</protein>
<dbReference type="EMBL" id="CAFBLT010000001">
    <property type="protein sequence ID" value="CAB4876283.1"/>
    <property type="molecule type" value="Genomic_DNA"/>
</dbReference>
<dbReference type="Pfam" id="PF11017">
    <property type="entry name" value="DUF2855"/>
    <property type="match status" value="1"/>
</dbReference>
<evidence type="ECO:0000313" key="2">
    <source>
        <dbReference type="EMBL" id="CAB4832038.1"/>
    </source>
</evidence>
<reference evidence="2" key="1">
    <citation type="submission" date="2020-05" db="EMBL/GenBank/DDBJ databases">
        <authorList>
            <person name="Chiriac C."/>
            <person name="Salcher M."/>
            <person name="Ghai R."/>
            <person name="Kavagutti S V."/>
        </authorList>
    </citation>
    <scope>NUCLEOTIDE SEQUENCE</scope>
</reference>
<evidence type="ECO:0000313" key="3">
    <source>
        <dbReference type="EMBL" id="CAB4876283.1"/>
    </source>
</evidence>
<proteinExistence type="predicted"/>